<keyword evidence="2" id="KW-0378">Hydrolase</keyword>
<keyword evidence="3" id="KW-0408">Iron</keyword>
<dbReference type="InterPro" id="IPR029052">
    <property type="entry name" value="Metallo-depent_PP-like"/>
</dbReference>
<comment type="similarity">
    <text evidence="4">Belongs to the cyclic nucleotide phosphodiesterase class-III family.</text>
</comment>
<reference evidence="6" key="1">
    <citation type="journal article" date="2015" name="Int. J. Syst. Evol. Microbiol.">
        <title>Rhizobium alvei sp. nov., isolated from a freshwater river.</title>
        <authorList>
            <person name="Sheu S.Y."/>
            <person name="Huang H.W."/>
            <person name="Young C.C."/>
            <person name="Chen W.M."/>
        </authorList>
    </citation>
    <scope>NUCLEOTIDE SEQUENCE</scope>
    <source>
        <strain evidence="6">TNR-22</strain>
    </source>
</reference>
<dbReference type="Pfam" id="PF00149">
    <property type="entry name" value="Metallophos"/>
    <property type="match status" value="1"/>
</dbReference>
<evidence type="ECO:0000259" key="5">
    <source>
        <dbReference type="Pfam" id="PF00149"/>
    </source>
</evidence>
<dbReference type="PANTHER" id="PTHR42988">
    <property type="entry name" value="PHOSPHOHYDROLASE"/>
    <property type="match status" value="1"/>
</dbReference>
<dbReference type="InterPro" id="IPR004843">
    <property type="entry name" value="Calcineurin-like_PHP"/>
</dbReference>
<organism evidence="6 7">
    <name type="scientific">Rhizobium alvei</name>
    <dbReference type="NCBI Taxonomy" id="1132659"/>
    <lineage>
        <taxon>Bacteria</taxon>
        <taxon>Pseudomonadati</taxon>
        <taxon>Pseudomonadota</taxon>
        <taxon>Alphaproteobacteria</taxon>
        <taxon>Hyphomicrobiales</taxon>
        <taxon>Rhizobiaceae</taxon>
        <taxon>Rhizobium/Agrobacterium group</taxon>
        <taxon>Rhizobium</taxon>
    </lineage>
</organism>
<evidence type="ECO:0000256" key="3">
    <source>
        <dbReference type="ARBA" id="ARBA00023004"/>
    </source>
</evidence>
<dbReference type="EMBL" id="JAUOZU010000017">
    <property type="protein sequence ID" value="MDO6966386.1"/>
    <property type="molecule type" value="Genomic_DNA"/>
</dbReference>
<evidence type="ECO:0000256" key="2">
    <source>
        <dbReference type="ARBA" id="ARBA00022801"/>
    </source>
</evidence>
<sequence>MLKFIVLSDLHLVPEGRVSNGLDTAERLALAIESINRDHADADFCLLAGDLADRGEADAYRRLQTILAPLGVPHHITLGNHDNRPVFLDVFGTDEADENGFINKVIDAKGYRVILLDSSEPGKVSGILCDKRLDWLKARLAEASDRPVIVVLHHHANDLALPVDVIKLEEAERFLAVLKTHPDIRQVIAGHVHITTTGVWHGIPFTTLAGSHYNVSLHLESVGGEQKRLEGPAQYAVVLADEQSTLVHFNDYIDRHLQMAPALFG</sequence>
<dbReference type="Proteomes" id="UP001174932">
    <property type="component" value="Unassembled WGS sequence"/>
</dbReference>
<evidence type="ECO:0000313" key="6">
    <source>
        <dbReference type="EMBL" id="MDO6966386.1"/>
    </source>
</evidence>
<keyword evidence="7" id="KW-1185">Reference proteome</keyword>
<dbReference type="InterPro" id="IPR026575">
    <property type="entry name" value="GpdQ/CpdA-like"/>
</dbReference>
<dbReference type="InterPro" id="IPR050884">
    <property type="entry name" value="CNP_phosphodiesterase-III"/>
</dbReference>
<gene>
    <name evidence="6" type="ORF">Q4481_20735</name>
</gene>
<keyword evidence="1" id="KW-0479">Metal-binding</keyword>
<comment type="caution">
    <text evidence="6">The sequence shown here is derived from an EMBL/GenBank/DDBJ whole genome shotgun (WGS) entry which is preliminary data.</text>
</comment>
<dbReference type="Gene3D" id="3.60.21.10">
    <property type="match status" value="1"/>
</dbReference>
<reference evidence="6" key="2">
    <citation type="submission" date="2023-07" db="EMBL/GenBank/DDBJ databases">
        <authorList>
            <person name="Shen H."/>
        </authorList>
    </citation>
    <scope>NUCLEOTIDE SEQUENCE</scope>
    <source>
        <strain evidence="6">TNR-22</strain>
    </source>
</reference>
<name>A0ABT8YRW9_9HYPH</name>
<dbReference type="CDD" id="cd07402">
    <property type="entry name" value="MPP_GpdQ"/>
    <property type="match status" value="1"/>
</dbReference>
<dbReference type="SUPFAM" id="SSF56300">
    <property type="entry name" value="Metallo-dependent phosphatases"/>
    <property type="match status" value="1"/>
</dbReference>
<dbReference type="RefSeq" id="WP_304378307.1">
    <property type="nucleotide sequence ID" value="NZ_JAUOZU010000017.1"/>
</dbReference>
<dbReference type="PANTHER" id="PTHR42988:SF2">
    <property type="entry name" value="CYCLIC NUCLEOTIDE PHOSPHODIESTERASE CBUA0032-RELATED"/>
    <property type="match status" value="1"/>
</dbReference>
<accession>A0ABT8YRW9</accession>
<proteinExistence type="inferred from homology"/>
<evidence type="ECO:0000256" key="4">
    <source>
        <dbReference type="ARBA" id="ARBA00025742"/>
    </source>
</evidence>
<protein>
    <submittedName>
        <fullName evidence="6">Phosphodiesterase</fullName>
    </submittedName>
</protein>
<evidence type="ECO:0000256" key="1">
    <source>
        <dbReference type="ARBA" id="ARBA00022723"/>
    </source>
</evidence>
<evidence type="ECO:0000313" key="7">
    <source>
        <dbReference type="Proteomes" id="UP001174932"/>
    </source>
</evidence>
<feature type="domain" description="Calcineurin-like phosphoesterase" evidence="5">
    <location>
        <begin position="2"/>
        <end position="194"/>
    </location>
</feature>